<accession>A0AA35XUQ7</accession>
<reference evidence="2" key="1">
    <citation type="submission" date="2023-03" db="EMBL/GenBank/DDBJ databases">
        <authorList>
            <person name="Pearce D."/>
        </authorList>
    </citation>
    <scope>NUCLEOTIDE SEQUENCE</scope>
    <source>
        <strain evidence="2">Mc</strain>
    </source>
</reference>
<dbReference type="Proteomes" id="UP001158598">
    <property type="component" value="Chromosome"/>
</dbReference>
<evidence type="ECO:0000313" key="2">
    <source>
        <dbReference type="EMBL" id="CAI8792581.1"/>
    </source>
</evidence>
<organism evidence="2 3">
    <name type="scientific">Methylococcus capsulatus</name>
    <dbReference type="NCBI Taxonomy" id="414"/>
    <lineage>
        <taxon>Bacteria</taxon>
        <taxon>Pseudomonadati</taxon>
        <taxon>Pseudomonadota</taxon>
        <taxon>Gammaproteobacteria</taxon>
        <taxon>Methylococcales</taxon>
        <taxon>Methylococcaceae</taxon>
        <taxon>Methylococcus</taxon>
    </lineage>
</organism>
<dbReference type="AlphaFoldDB" id="A0AA35XUQ7"/>
<keyword evidence="1" id="KW-0812">Transmembrane</keyword>
<gene>
    <name evidence="2" type="ORF">MCNOR_1413</name>
</gene>
<keyword evidence="1" id="KW-1133">Transmembrane helix</keyword>
<feature type="transmembrane region" description="Helical" evidence="1">
    <location>
        <begin position="54"/>
        <end position="78"/>
    </location>
</feature>
<evidence type="ECO:0000256" key="1">
    <source>
        <dbReference type="SAM" id="Phobius"/>
    </source>
</evidence>
<feature type="transmembrane region" description="Helical" evidence="1">
    <location>
        <begin position="29"/>
        <end position="47"/>
    </location>
</feature>
<dbReference type="RefSeq" id="WP_017364810.1">
    <property type="nucleotide sequence ID" value="NZ_CP079096.1"/>
</dbReference>
<feature type="transmembrane region" description="Helical" evidence="1">
    <location>
        <begin position="90"/>
        <end position="111"/>
    </location>
</feature>
<protein>
    <submittedName>
        <fullName evidence="2">Membrane protein</fullName>
    </submittedName>
</protein>
<evidence type="ECO:0000313" key="3">
    <source>
        <dbReference type="Proteomes" id="UP001158598"/>
    </source>
</evidence>
<dbReference type="PANTHER" id="PTHR37309">
    <property type="entry name" value="SLR0284 PROTEIN"/>
    <property type="match status" value="1"/>
</dbReference>
<name>A0AA35XUQ7_METCP</name>
<proteinExistence type="predicted"/>
<dbReference type="PANTHER" id="PTHR37309:SF1">
    <property type="entry name" value="SLR0284 PROTEIN"/>
    <property type="match status" value="1"/>
</dbReference>
<dbReference type="InterPro" id="IPR007165">
    <property type="entry name" value="Phage_holin_4_2"/>
</dbReference>
<keyword evidence="1" id="KW-0472">Membrane</keyword>
<dbReference type="EMBL" id="OX458332">
    <property type="protein sequence ID" value="CAI8792581.1"/>
    <property type="molecule type" value="Genomic_DNA"/>
</dbReference>
<sequence>MVVFLVHLFFTAALLLVVAHLVRGVEVEGWGPAILGAIMLGLVNAFVRPVMVLLTLPFTILSFGLFLLVINASMLWLVSVLVPGIRVRDFASALLGSLLLTLLNLGVASLLGPV</sequence>
<dbReference type="Pfam" id="PF04020">
    <property type="entry name" value="Phage_holin_4_2"/>
    <property type="match status" value="1"/>
</dbReference>